<dbReference type="GO" id="GO:0051082">
    <property type="term" value="F:unfolded protein binding"/>
    <property type="evidence" value="ECO:0007669"/>
    <property type="project" value="TreeGrafter"/>
</dbReference>
<evidence type="ECO:0000256" key="8">
    <source>
        <dbReference type="ARBA" id="ARBA00072274"/>
    </source>
</evidence>
<dbReference type="HAMAP" id="MF_01151">
    <property type="entry name" value="GrpE"/>
    <property type="match status" value="1"/>
</dbReference>
<keyword evidence="13" id="KW-0175">Coiled coil</keyword>
<dbReference type="Pfam" id="PF01025">
    <property type="entry name" value="GrpE"/>
    <property type="match status" value="1"/>
</dbReference>
<comment type="subcellular location">
    <subcellularLocation>
        <location evidence="1 10">Cytoplasm</location>
    </subcellularLocation>
</comment>
<dbReference type="InterPro" id="IPR013805">
    <property type="entry name" value="GrpE_CC"/>
</dbReference>
<evidence type="ECO:0000256" key="14">
    <source>
        <dbReference type="SAM" id="MobiDB-lite"/>
    </source>
</evidence>
<dbReference type="PROSITE" id="PS01071">
    <property type="entry name" value="GRPE"/>
    <property type="match status" value="1"/>
</dbReference>
<keyword evidence="5 10" id="KW-0346">Stress response</keyword>
<reference evidence="15" key="1">
    <citation type="journal article" date="2020" name="J. ISSAAS">
        <title>Lactobacilli and other gastrointestinal microbiota of Peromyscus leucopus, reservoir host for agents of Lyme disease and other zoonoses in North America.</title>
        <authorList>
            <person name="Milovic A."/>
            <person name="Bassam K."/>
            <person name="Shao H."/>
            <person name="Chatzistamou I."/>
            <person name="Tufts D.M."/>
            <person name="Diuk-Wasser M."/>
            <person name="Barbour A.G."/>
        </authorList>
    </citation>
    <scope>NUCLEOTIDE SEQUENCE</scope>
    <source>
        <strain evidence="15">LL20</strain>
    </source>
</reference>
<protein>
    <recommendedName>
        <fullName evidence="8 10">Protein GrpE</fullName>
    </recommendedName>
    <alternativeName>
        <fullName evidence="9 10">HSP-70 cofactor</fullName>
    </alternativeName>
</protein>
<evidence type="ECO:0000256" key="7">
    <source>
        <dbReference type="ARBA" id="ARBA00053401"/>
    </source>
</evidence>
<dbReference type="SUPFAM" id="SSF51064">
    <property type="entry name" value="Head domain of nucleotide exchange factor GrpE"/>
    <property type="match status" value="1"/>
</dbReference>
<dbReference type="SUPFAM" id="SSF58014">
    <property type="entry name" value="Coiled-coil domain of nucleotide exchange factor GrpE"/>
    <property type="match status" value="1"/>
</dbReference>
<evidence type="ECO:0000256" key="10">
    <source>
        <dbReference type="HAMAP-Rule" id="MF_01151"/>
    </source>
</evidence>
<dbReference type="CDD" id="cd00446">
    <property type="entry name" value="GrpE"/>
    <property type="match status" value="1"/>
</dbReference>
<dbReference type="PANTHER" id="PTHR21237:SF23">
    <property type="entry name" value="GRPE PROTEIN HOMOLOG, MITOCHONDRIAL"/>
    <property type="match status" value="1"/>
</dbReference>
<dbReference type="EMBL" id="MN577570">
    <property type="protein sequence ID" value="QGT49857.1"/>
    <property type="molecule type" value="Genomic_DNA"/>
</dbReference>
<evidence type="ECO:0000256" key="12">
    <source>
        <dbReference type="RuleBase" id="RU004478"/>
    </source>
</evidence>
<comment type="similarity">
    <text evidence="2 10 12">Belongs to the GrpE family.</text>
</comment>
<dbReference type="GO" id="GO:0005737">
    <property type="term" value="C:cytoplasm"/>
    <property type="evidence" value="ECO:0007669"/>
    <property type="project" value="UniProtKB-SubCell"/>
</dbReference>
<dbReference type="InterPro" id="IPR000740">
    <property type="entry name" value="GrpE"/>
</dbReference>
<dbReference type="GO" id="GO:0000774">
    <property type="term" value="F:adenyl-nucleotide exchange factor activity"/>
    <property type="evidence" value="ECO:0007669"/>
    <property type="project" value="InterPro"/>
</dbReference>
<gene>
    <name evidence="10" type="primary">grpE</name>
    <name evidence="15" type="ORF">Melaina855_2440</name>
</gene>
<accession>A0A650EJF4</accession>
<feature type="region of interest" description="Disordered" evidence="14">
    <location>
        <begin position="1"/>
        <end position="36"/>
    </location>
</feature>
<dbReference type="AlphaFoldDB" id="A0A650EJF4"/>
<evidence type="ECO:0000256" key="13">
    <source>
        <dbReference type="SAM" id="Coils"/>
    </source>
</evidence>
<proteinExistence type="inferred from homology"/>
<dbReference type="NCBIfam" id="NF010738">
    <property type="entry name" value="PRK14140.1"/>
    <property type="match status" value="1"/>
</dbReference>
<dbReference type="InterPro" id="IPR009012">
    <property type="entry name" value="GrpE_head"/>
</dbReference>
<name>A0A650EJF4_9BACT</name>
<dbReference type="PRINTS" id="PR00773">
    <property type="entry name" value="GRPEPROTEIN"/>
</dbReference>
<evidence type="ECO:0000256" key="11">
    <source>
        <dbReference type="RuleBase" id="RU000639"/>
    </source>
</evidence>
<dbReference type="GO" id="GO:0042803">
    <property type="term" value="F:protein homodimerization activity"/>
    <property type="evidence" value="ECO:0007669"/>
    <property type="project" value="InterPro"/>
</dbReference>
<sequence>MTNENSNPFKNEDVVRNEENTNVEEQTETQEQVTIDNKLQEEYDKLNQQYIRLAADFDNYRKRQEAERENLIKFGTESALKNMLEVLDNFERGQKALEGVEDCEKVKESFNLVHKQVCEALIKMGLEEIKAIGEEFDPNFHEAVMQTPTSEHPEHTVITELQKGYKMGDKVLRPTLVNVATAE</sequence>
<keyword evidence="6 10" id="KW-0143">Chaperone</keyword>
<evidence type="ECO:0000256" key="4">
    <source>
        <dbReference type="ARBA" id="ARBA00022490"/>
    </source>
</evidence>
<comment type="subunit">
    <text evidence="3 10">Homodimer.</text>
</comment>
<evidence type="ECO:0000313" key="15">
    <source>
        <dbReference type="EMBL" id="QGT49857.1"/>
    </source>
</evidence>
<organism evidence="15">
    <name type="scientific">uncultured Candidatus Melainabacteria bacterium</name>
    <dbReference type="NCBI Taxonomy" id="2682970"/>
    <lineage>
        <taxon>Bacteria</taxon>
        <taxon>Bacillati</taxon>
        <taxon>Candidatus Melainabacteria</taxon>
        <taxon>environmental samples</taxon>
    </lineage>
</organism>
<evidence type="ECO:0000256" key="5">
    <source>
        <dbReference type="ARBA" id="ARBA00023016"/>
    </source>
</evidence>
<keyword evidence="4 10" id="KW-0963">Cytoplasm</keyword>
<dbReference type="GO" id="GO:0006457">
    <property type="term" value="P:protein folding"/>
    <property type="evidence" value="ECO:0007669"/>
    <property type="project" value="InterPro"/>
</dbReference>
<comment type="function">
    <text evidence="7 10 11">Participates actively in the response to hyperosmotic and heat shock by preventing the aggregation of stress-denatured proteins, in association with DnaK and GrpE. It is the nucleotide exchange factor for DnaK and may function as a thermosensor. Unfolded proteins bind initially to DnaJ; upon interaction with the DnaJ-bound protein, DnaK hydrolyzes its bound ATP, resulting in the formation of a stable complex. GrpE releases ADP from DnaK; ATP binding to DnaK triggers the release of the substrate protein, thus completing the reaction cycle. Several rounds of ATP-dependent interactions between DnaJ, DnaK and GrpE are required for fully efficient folding.</text>
</comment>
<dbReference type="Gene3D" id="3.90.20.20">
    <property type="match status" value="1"/>
</dbReference>
<evidence type="ECO:0000256" key="3">
    <source>
        <dbReference type="ARBA" id="ARBA00011738"/>
    </source>
</evidence>
<evidence type="ECO:0000256" key="9">
    <source>
        <dbReference type="ARBA" id="ARBA00076414"/>
    </source>
</evidence>
<feature type="compositionally biased region" description="Basic and acidic residues" evidence="14">
    <location>
        <begin position="10"/>
        <end position="19"/>
    </location>
</feature>
<evidence type="ECO:0000256" key="1">
    <source>
        <dbReference type="ARBA" id="ARBA00004496"/>
    </source>
</evidence>
<evidence type="ECO:0000256" key="6">
    <source>
        <dbReference type="ARBA" id="ARBA00023186"/>
    </source>
</evidence>
<evidence type="ECO:0000256" key="2">
    <source>
        <dbReference type="ARBA" id="ARBA00009054"/>
    </source>
</evidence>
<feature type="coiled-coil region" evidence="13">
    <location>
        <begin position="36"/>
        <end position="63"/>
    </location>
</feature>
<dbReference type="GO" id="GO:0051087">
    <property type="term" value="F:protein-folding chaperone binding"/>
    <property type="evidence" value="ECO:0007669"/>
    <property type="project" value="InterPro"/>
</dbReference>
<dbReference type="PANTHER" id="PTHR21237">
    <property type="entry name" value="GRPE PROTEIN"/>
    <property type="match status" value="1"/>
</dbReference>
<dbReference type="FunFam" id="2.30.22.10:FF:000001">
    <property type="entry name" value="Protein GrpE"/>
    <property type="match status" value="1"/>
</dbReference>
<dbReference type="Gene3D" id="2.30.22.10">
    <property type="entry name" value="Head domain of nucleotide exchange factor GrpE"/>
    <property type="match status" value="1"/>
</dbReference>